<dbReference type="Gene3D" id="4.10.280.10">
    <property type="entry name" value="Helix-loop-helix DNA-binding domain"/>
    <property type="match status" value="1"/>
</dbReference>
<dbReference type="EMBL" id="HACA01007028">
    <property type="protein sequence ID" value="CDW24389.1"/>
    <property type="molecule type" value="Transcribed_RNA"/>
</dbReference>
<sequence length="210" mass="23844">MSYEYSKHNDSKESLRIERPAFLTMSNFPSYTSLSPPDHHEPIYNTNVYHNRLLGGDSPPPEEDHFKSMLYSHNSDPLSHPNQNSEEFSYYSNKDYNHSLETSPLPSEESGHSEPNSTSSIKDDKKPSKVSNNSNSKTPPAGNVSETILKKRRLAANARERRRMDMLNKGFDRLRGVLPGLGENRQLSKYETLQMAQSYIGALTELLNPL</sequence>
<keyword evidence="4" id="KW-0524">Neurogenesis</keyword>
<name>A0A0K2TEF3_LEPSM</name>
<dbReference type="CDD" id="cd19715">
    <property type="entry name" value="bHLH_TS_amos_like"/>
    <property type="match status" value="1"/>
</dbReference>
<evidence type="ECO:0000313" key="9">
    <source>
        <dbReference type="EMBL" id="CDW24389.1"/>
    </source>
</evidence>
<reference evidence="8" key="2">
    <citation type="submission" date="2021-02" db="EMBL/GenBank/DDBJ databases">
        <authorList>
            <person name="Bekaert M."/>
        </authorList>
    </citation>
    <scope>NUCLEOTIDE SEQUENCE</scope>
    <source>
        <strain evidence="8">IoA-00</strain>
    </source>
</reference>
<dbReference type="AlphaFoldDB" id="A0A0K2TEF3"/>
<dbReference type="GO" id="GO:0046983">
    <property type="term" value="F:protein dimerization activity"/>
    <property type="evidence" value="ECO:0007669"/>
    <property type="project" value="InterPro"/>
</dbReference>
<feature type="compositionally biased region" description="Low complexity" evidence="6">
    <location>
        <begin position="99"/>
        <end position="108"/>
    </location>
</feature>
<dbReference type="InterPro" id="IPR036638">
    <property type="entry name" value="HLH_DNA-bd_sf"/>
</dbReference>
<evidence type="ECO:0000313" key="10">
    <source>
        <dbReference type="Proteomes" id="UP000675881"/>
    </source>
</evidence>
<gene>
    <name evidence="8" type="ORF">LSAA_14103</name>
</gene>
<dbReference type="InterPro" id="IPR011598">
    <property type="entry name" value="bHLH_dom"/>
</dbReference>
<feature type="compositionally biased region" description="Low complexity" evidence="6">
    <location>
        <begin position="129"/>
        <end position="140"/>
    </location>
</feature>
<dbReference type="PANTHER" id="PTHR19290:SF162">
    <property type="entry name" value="TRANSCRIPTION FACTOR ATOH7"/>
    <property type="match status" value="1"/>
</dbReference>
<dbReference type="OrthoDB" id="6161578at2759"/>
<accession>A0A0K2TEF3</accession>
<evidence type="ECO:0000256" key="6">
    <source>
        <dbReference type="SAM" id="MobiDB-lite"/>
    </source>
</evidence>
<feature type="region of interest" description="Disordered" evidence="6">
    <location>
        <begin position="29"/>
        <end position="149"/>
    </location>
</feature>
<dbReference type="SUPFAM" id="SSF47459">
    <property type="entry name" value="HLH, helix-loop-helix DNA-binding domain"/>
    <property type="match status" value="1"/>
</dbReference>
<protein>
    <submittedName>
        <fullName evidence="8">ATOH1_7</fullName>
    </submittedName>
</protein>
<dbReference type="Proteomes" id="UP000675881">
    <property type="component" value="Chromosome 8"/>
</dbReference>
<dbReference type="SMART" id="SM00353">
    <property type="entry name" value="HLH"/>
    <property type="match status" value="1"/>
</dbReference>
<evidence type="ECO:0000256" key="4">
    <source>
        <dbReference type="ARBA" id="ARBA00022902"/>
    </source>
</evidence>
<feature type="compositionally biased region" description="Polar residues" evidence="6">
    <location>
        <begin position="71"/>
        <end position="94"/>
    </location>
</feature>
<evidence type="ECO:0000256" key="5">
    <source>
        <dbReference type="ARBA" id="ARBA00023242"/>
    </source>
</evidence>
<dbReference type="Pfam" id="PF00010">
    <property type="entry name" value="HLH"/>
    <property type="match status" value="1"/>
</dbReference>
<keyword evidence="3" id="KW-0221">Differentiation</keyword>
<evidence type="ECO:0000256" key="2">
    <source>
        <dbReference type="ARBA" id="ARBA00022473"/>
    </source>
</evidence>
<reference evidence="9" key="1">
    <citation type="submission" date="2014-05" db="EMBL/GenBank/DDBJ databases">
        <authorList>
            <person name="Chronopoulou M."/>
        </authorList>
    </citation>
    <scope>NUCLEOTIDE SEQUENCE</scope>
    <source>
        <tissue evidence="9">Whole organism</tissue>
    </source>
</reference>
<dbReference type="GO" id="GO:0061564">
    <property type="term" value="P:axon development"/>
    <property type="evidence" value="ECO:0007669"/>
    <property type="project" value="TreeGrafter"/>
</dbReference>
<dbReference type="PANTHER" id="PTHR19290">
    <property type="entry name" value="BASIC HELIX-LOOP-HELIX PROTEIN NEUROGENIN-RELATED"/>
    <property type="match status" value="1"/>
</dbReference>
<evidence type="ECO:0000259" key="7">
    <source>
        <dbReference type="PROSITE" id="PS50888"/>
    </source>
</evidence>
<dbReference type="EMBL" id="HG994587">
    <property type="protein sequence ID" value="CAF3024495.1"/>
    <property type="molecule type" value="Genomic_DNA"/>
</dbReference>
<dbReference type="GO" id="GO:0070888">
    <property type="term" value="F:E-box binding"/>
    <property type="evidence" value="ECO:0007669"/>
    <property type="project" value="TreeGrafter"/>
</dbReference>
<keyword evidence="10" id="KW-1185">Reference proteome</keyword>
<evidence type="ECO:0000313" key="8">
    <source>
        <dbReference type="EMBL" id="CAF3024495.1"/>
    </source>
</evidence>
<dbReference type="GO" id="GO:0000981">
    <property type="term" value="F:DNA-binding transcription factor activity, RNA polymerase II-specific"/>
    <property type="evidence" value="ECO:0007669"/>
    <property type="project" value="TreeGrafter"/>
</dbReference>
<feature type="domain" description="BHLH" evidence="7">
    <location>
        <begin position="151"/>
        <end position="203"/>
    </location>
</feature>
<evidence type="ECO:0000256" key="3">
    <source>
        <dbReference type="ARBA" id="ARBA00022782"/>
    </source>
</evidence>
<dbReference type="GO" id="GO:0045944">
    <property type="term" value="P:positive regulation of transcription by RNA polymerase II"/>
    <property type="evidence" value="ECO:0007669"/>
    <property type="project" value="TreeGrafter"/>
</dbReference>
<evidence type="ECO:0000256" key="1">
    <source>
        <dbReference type="ARBA" id="ARBA00004123"/>
    </source>
</evidence>
<keyword evidence="5" id="KW-0539">Nucleus</keyword>
<dbReference type="GO" id="GO:0005634">
    <property type="term" value="C:nucleus"/>
    <property type="evidence" value="ECO:0007669"/>
    <property type="project" value="UniProtKB-SubCell"/>
</dbReference>
<comment type="subcellular location">
    <subcellularLocation>
        <location evidence="1">Nucleus</location>
    </subcellularLocation>
</comment>
<dbReference type="GO" id="GO:0007423">
    <property type="term" value="P:sensory organ development"/>
    <property type="evidence" value="ECO:0007669"/>
    <property type="project" value="TreeGrafter"/>
</dbReference>
<keyword evidence="2" id="KW-0217">Developmental protein</keyword>
<dbReference type="PROSITE" id="PS50888">
    <property type="entry name" value="BHLH"/>
    <property type="match status" value="1"/>
</dbReference>
<organism evidence="9">
    <name type="scientific">Lepeophtheirus salmonis</name>
    <name type="common">Salmon louse</name>
    <name type="synonym">Caligus salmonis</name>
    <dbReference type="NCBI Taxonomy" id="72036"/>
    <lineage>
        <taxon>Eukaryota</taxon>
        <taxon>Metazoa</taxon>
        <taxon>Ecdysozoa</taxon>
        <taxon>Arthropoda</taxon>
        <taxon>Crustacea</taxon>
        <taxon>Multicrustacea</taxon>
        <taxon>Hexanauplia</taxon>
        <taxon>Copepoda</taxon>
        <taxon>Siphonostomatoida</taxon>
        <taxon>Caligidae</taxon>
        <taxon>Lepeophtheirus</taxon>
    </lineage>
</organism>
<dbReference type="InterPro" id="IPR050359">
    <property type="entry name" value="bHLH_transcription_factors"/>
</dbReference>
<proteinExistence type="predicted"/>